<dbReference type="Gene3D" id="3.40.50.1100">
    <property type="match status" value="2"/>
</dbReference>
<evidence type="ECO:0000313" key="16">
    <source>
        <dbReference type="EMBL" id="MBF2735103.1"/>
    </source>
</evidence>
<dbReference type="AlphaFoldDB" id="A0A930UCL4"/>
<comment type="catalytic activity">
    <reaction evidence="10 12">
        <text>O-phospho-L-homoserine + H2O = L-threonine + phosphate</text>
        <dbReference type="Rhea" id="RHEA:10840"/>
        <dbReference type="ChEBI" id="CHEBI:15377"/>
        <dbReference type="ChEBI" id="CHEBI:43474"/>
        <dbReference type="ChEBI" id="CHEBI:57590"/>
        <dbReference type="ChEBI" id="CHEBI:57926"/>
        <dbReference type="EC" id="4.2.3.1"/>
    </reaction>
</comment>
<dbReference type="InterPro" id="IPR036052">
    <property type="entry name" value="TrpB-like_PALP_sf"/>
</dbReference>
<dbReference type="GO" id="GO:0004795">
    <property type="term" value="F:threonine synthase activity"/>
    <property type="evidence" value="ECO:0007669"/>
    <property type="project" value="UniProtKB-UniRule"/>
</dbReference>
<dbReference type="InterPro" id="IPR001926">
    <property type="entry name" value="TrpB-like_PALP"/>
</dbReference>
<dbReference type="PANTHER" id="PTHR10314">
    <property type="entry name" value="CYSTATHIONINE BETA-SYNTHASE"/>
    <property type="match status" value="1"/>
</dbReference>
<comment type="pathway">
    <text evidence="3 12">Amino-acid biosynthesis; L-threonine biosynthesis; L-threonine from L-aspartate: step 5/5.</text>
</comment>
<evidence type="ECO:0000256" key="11">
    <source>
        <dbReference type="NCBIfam" id="TIGR00260"/>
    </source>
</evidence>
<protein>
    <recommendedName>
        <fullName evidence="5 11">Threonine synthase</fullName>
        <ecNumber evidence="11 12">4.2.3.1</ecNumber>
    </recommendedName>
</protein>
<keyword evidence="17" id="KW-1185">Reference proteome</keyword>
<dbReference type="FunFam" id="3.40.50.1100:FF:000013">
    <property type="entry name" value="Threonine synthase"/>
    <property type="match status" value="1"/>
</dbReference>
<evidence type="ECO:0000256" key="14">
    <source>
        <dbReference type="PIRSR" id="PIRSR038945-2"/>
    </source>
</evidence>
<evidence type="ECO:0000313" key="17">
    <source>
        <dbReference type="Proteomes" id="UP000604381"/>
    </source>
</evidence>
<evidence type="ECO:0000256" key="1">
    <source>
        <dbReference type="ARBA" id="ARBA00001933"/>
    </source>
</evidence>
<evidence type="ECO:0000259" key="15">
    <source>
        <dbReference type="Pfam" id="PF00291"/>
    </source>
</evidence>
<reference evidence="16" key="1">
    <citation type="submission" date="2020-10" db="EMBL/GenBank/DDBJ databases">
        <title>An improved Amphimedon queenslandica hologenome assembly reveals how three proteobacterial symbionts can extend the metabolic phenotypic of their marine sponge host.</title>
        <authorList>
            <person name="Degnan B."/>
            <person name="Degnan S."/>
            <person name="Xiang X."/>
        </authorList>
    </citation>
    <scope>NUCLEOTIDE SEQUENCE</scope>
    <source>
        <strain evidence="16">AqS2</strain>
    </source>
</reference>
<dbReference type="InterPro" id="IPR000634">
    <property type="entry name" value="Ser/Thr_deHydtase_PyrdxlP-BS"/>
</dbReference>
<dbReference type="NCBIfam" id="TIGR00260">
    <property type="entry name" value="thrC"/>
    <property type="match status" value="1"/>
</dbReference>
<sequence length="373" mass="38310">MSEPRFQEGVIASHAPYLPKEAKKRPLSLGEGNTPLLHLKRLPAMHGIEFEVYVKYEGLNPTGSFKDRGMAVAVSCALARGAAAVACASTGNTSASAAAYAARAGLKCVVLLPKGKVAAGKLAQAHAHGAQVITVRGDFDHAMRAVKELGDEIEIVNSVNPMRIQGQKTIAFETVAQLGGAPDLHALPVGNAGNITAHWIGYSEWAAEPTPGACAWCGGSCDFLHERPADEQRARPRLLGVQAAGAAPFIAGAPVEGAETVATAIRIGAPQSWDQAQAAVAESKGWFTSVTDEEILAMQRDLAAVEGIFCEPASAASVAGLAKHAKAGKLAGVKTAVCTLTGHGLKDPDAVAAQPAAEADSDPAAIAAAIKAL</sequence>
<evidence type="ECO:0000256" key="13">
    <source>
        <dbReference type="PIRSR" id="PIRSR038945-1"/>
    </source>
</evidence>
<name>A0A930UCL4_9GAMM</name>
<evidence type="ECO:0000256" key="7">
    <source>
        <dbReference type="ARBA" id="ARBA00022697"/>
    </source>
</evidence>
<feature type="binding site" evidence="13">
    <location>
        <position position="92"/>
    </location>
    <ligand>
        <name>pyridoxal 5'-phosphate</name>
        <dbReference type="ChEBI" id="CHEBI:597326"/>
    </ligand>
</feature>
<dbReference type="PIRSF" id="PIRSF038945">
    <property type="entry name" value="Thr_synthase"/>
    <property type="match status" value="1"/>
</dbReference>
<keyword evidence="8 12" id="KW-0663">Pyridoxal phosphate</keyword>
<evidence type="ECO:0000256" key="8">
    <source>
        <dbReference type="ARBA" id="ARBA00022898"/>
    </source>
</evidence>
<proteinExistence type="inferred from homology"/>
<evidence type="ECO:0000256" key="12">
    <source>
        <dbReference type="PIRNR" id="PIRNR038945"/>
    </source>
</evidence>
<dbReference type="GO" id="GO:0004124">
    <property type="term" value="F:cysteine synthase activity"/>
    <property type="evidence" value="ECO:0007669"/>
    <property type="project" value="UniProtKB-EC"/>
</dbReference>
<feature type="modified residue" description="N6-(pyridoxal phosphate)lysine" evidence="14">
    <location>
        <position position="66"/>
    </location>
</feature>
<feature type="domain" description="Tryptophan synthase beta chain-like PALP" evidence="15">
    <location>
        <begin position="28"/>
        <end position="342"/>
    </location>
</feature>
<gene>
    <name evidence="16" type="ORF">ISN26_03325</name>
</gene>
<dbReference type="InterPro" id="IPR026260">
    <property type="entry name" value="Thr_Synthase_bac/arc"/>
</dbReference>
<dbReference type="Pfam" id="PF00291">
    <property type="entry name" value="PALP"/>
    <property type="match status" value="1"/>
</dbReference>
<organism evidence="16 17">
    <name type="scientific">Candidatus Amphirhobacter heronislandensis</name>
    <dbReference type="NCBI Taxonomy" id="1732024"/>
    <lineage>
        <taxon>Bacteria</taxon>
        <taxon>Pseudomonadati</taxon>
        <taxon>Pseudomonadota</taxon>
        <taxon>Gammaproteobacteria</taxon>
        <taxon>Candidatus Tethybacterales</taxon>
        <taxon>Candidatus Tethybacteraceae</taxon>
        <taxon>Candidatus Amphirhobacter</taxon>
    </lineage>
</organism>
<dbReference type="GO" id="GO:0030170">
    <property type="term" value="F:pyridoxal phosphate binding"/>
    <property type="evidence" value="ECO:0007669"/>
    <property type="project" value="InterPro"/>
</dbReference>
<evidence type="ECO:0000256" key="4">
    <source>
        <dbReference type="ARBA" id="ARBA00005517"/>
    </source>
</evidence>
<evidence type="ECO:0000256" key="3">
    <source>
        <dbReference type="ARBA" id="ARBA00004979"/>
    </source>
</evidence>
<comment type="catalytic activity">
    <reaction evidence="9">
        <text>O-acetyl-L-serine + hydrogen sulfide = L-cysteine + acetate</text>
        <dbReference type="Rhea" id="RHEA:14829"/>
        <dbReference type="ChEBI" id="CHEBI:29919"/>
        <dbReference type="ChEBI" id="CHEBI:30089"/>
        <dbReference type="ChEBI" id="CHEBI:35235"/>
        <dbReference type="ChEBI" id="CHEBI:58340"/>
        <dbReference type="EC" id="2.5.1.47"/>
    </reaction>
</comment>
<dbReference type="Proteomes" id="UP000604381">
    <property type="component" value="Unassembled WGS sequence"/>
</dbReference>
<dbReference type="InterPro" id="IPR050214">
    <property type="entry name" value="Cys_Synth/Cystath_Beta-Synth"/>
</dbReference>
<dbReference type="PROSITE" id="PS00165">
    <property type="entry name" value="DEHYDRATASE_SER_THR"/>
    <property type="match status" value="1"/>
</dbReference>
<keyword evidence="7 12" id="KW-0791">Threonine biosynthesis</keyword>
<feature type="binding site" evidence="13">
    <location>
        <begin position="190"/>
        <end position="194"/>
    </location>
    <ligand>
        <name>pyridoxal 5'-phosphate</name>
        <dbReference type="ChEBI" id="CHEBI:597326"/>
    </ligand>
</feature>
<comment type="caution">
    <text evidence="16">The sequence shown here is derived from an EMBL/GenBank/DDBJ whole genome shotgun (WGS) entry which is preliminary data.</text>
</comment>
<dbReference type="EMBL" id="JADHEI010000033">
    <property type="protein sequence ID" value="MBF2735103.1"/>
    <property type="molecule type" value="Genomic_DNA"/>
</dbReference>
<evidence type="ECO:0000256" key="5">
    <source>
        <dbReference type="ARBA" id="ARBA00018679"/>
    </source>
</evidence>
<evidence type="ECO:0000256" key="10">
    <source>
        <dbReference type="ARBA" id="ARBA00049144"/>
    </source>
</evidence>
<dbReference type="GO" id="GO:0009088">
    <property type="term" value="P:threonine biosynthetic process"/>
    <property type="evidence" value="ECO:0007669"/>
    <property type="project" value="UniProtKB-UniRule"/>
</dbReference>
<dbReference type="InterPro" id="IPR004450">
    <property type="entry name" value="Thr_synthase-like"/>
</dbReference>
<keyword evidence="6 12" id="KW-0028">Amino-acid biosynthesis</keyword>
<comment type="cofactor">
    <cofactor evidence="1 12 13">
        <name>pyridoxal 5'-phosphate</name>
        <dbReference type="ChEBI" id="CHEBI:597326"/>
    </cofactor>
</comment>
<evidence type="ECO:0000256" key="6">
    <source>
        <dbReference type="ARBA" id="ARBA00022605"/>
    </source>
</evidence>
<evidence type="ECO:0000256" key="9">
    <source>
        <dbReference type="ARBA" id="ARBA00047931"/>
    </source>
</evidence>
<evidence type="ECO:0000256" key="2">
    <source>
        <dbReference type="ARBA" id="ARBA00004962"/>
    </source>
</evidence>
<dbReference type="EC" id="4.2.3.1" evidence="11 12"/>
<feature type="binding site" evidence="13">
    <location>
        <position position="341"/>
    </location>
    <ligand>
        <name>pyridoxal 5'-phosphate</name>
        <dbReference type="ChEBI" id="CHEBI:597326"/>
    </ligand>
</feature>
<accession>A0A930UCL4</accession>
<comment type="similarity">
    <text evidence="4 12">Belongs to the threonine synthase family.</text>
</comment>
<dbReference type="CDD" id="cd01563">
    <property type="entry name" value="Thr-synth_1"/>
    <property type="match status" value="1"/>
</dbReference>
<keyword evidence="12 16" id="KW-0456">Lyase</keyword>
<comment type="pathway">
    <text evidence="2">Amino-acid biosynthesis; L-cysteine biosynthesis; L-cysteine from L-serine: step 2/2.</text>
</comment>
<dbReference type="SUPFAM" id="SSF53686">
    <property type="entry name" value="Tryptophan synthase beta subunit-like PLP-dependent enzymes"/>
    <property type="match status" value="1"/>
</dbReference>
<comment type="function">
    <text evidence="12">Catalyzes the gamma-elimination of phosphate from L-phosphohomoserine and the beta-addition of water to produce L-threonine.</text>
</comment>